<evidence type="ECO:0000259" key="2">
    <source>
        <dbReference type="Pfam" id="PF02927"/>
    </source>
</evidence>
<dbReference type="GO" id="GO:0005975">
    <property type="term" value="P:carbohydrate metabolic process"/>
    <property type="evidence" value="ECO:0007669"/>
    <property type="project" value="InterPro"/>
</dbReference>
<comment type="caution">
    <text evidence="3">The sequence shown here is derived from an EMBL/GenBank/DDBJ whole genome shotgun (WGS) entry which is preliminary data.</text>
</comment>
<dbReference type="InterPro" id="IPR014756">
    <property type="entry name" value="Ig_E-set"/>
</dbReference>
<reference evidence="3 4" key="1">
    <citation type="submission" date="2020-08" db="EMBL/GenBank/DDBJ databases">
        <title>Genomic Encyclopedia of Type Strains, Phase IV (KMG-IV): sequencing the most valuable type-strain genomes for metagenomic binning, comparative biology and taxonomic classification.</title>
        <authorList>
            <person name="Goeker M."/>
        </authorList>
    </citation>
    <scope>NUCLEOTIDE SEQUENCE [LARGE SCALE GENOMIC DNA]</scope>
    <source>
        <strain evidence="3 4">DSM 103725</strain>
    </source>
</reference>
<comment type="similarity">
    <text evidence="1">Belongs to the glycosyl hydrolase 9 (cellulase E) family.</text>
</comment>
<evidence type="ECO:0000313" key="3">
    <source>
        <dbReference type="EMBL" id="MBB6430268.1"/>
    </source>
</evidence>
<dbReference type="InterPro" id="IPR004197">
    <property type="entry name" value="Cellulase_Ig-like"/>
</dbReference>
<accession>A0A7X0H6N4</accession>
<evidence type="ECO:0000256" key="1">
    <source>
        <dbReference type="ARBA" id="ARBA00007072"/>
    </source>
</evidence>
<dbReference type="Proteomes" id="UP000541810">
    <property type="component" value="Unassembled WGS sequence"/>
</dbReference>
<gene>
    <name evidence="3" type="ORF">HNQ40_002074</name>
</gene>
<dbReference type="SUPFAM" id="SSF48208">
    <property type="entry name" value="Six-hairpin glycosidases"/>
    <property type="match status" value="1"/>
</dbReference>
<dbReference type="InterPro" id="IPR012341">
    <property type="entry name" value="6hp_glycosidase-like_sf"/>
</dbReference>
<dbReference type="Pfam" id="PF02927">
    <property type="entry name" value="CelD_N"/>
    <property type="match status" value="1"/>
</dbReference>
<evidence type="ECO:0000313" key="4">
    <source>
        <dbReference type="Proteomes" id="UP000541810"/>
    </source>
</evidence>
<dbReference type="CDD" id="cd02850">
    <property type="entry name" value="E_set_Cellulase_N"/>
    <property type="match status" value="1"/>
</dbReference>
<proteinExistence type="inferred from homology"/>
<feature type="domain" description="Cellulase Ig-like" evidence="2">
    <location>
        <begin position="11"/>
        <end position="89"/>
    </location>
</feature>
<dbReference type="InterPro" id="IPR013783">
    <property type="entry name" value="Ig-like_fold"/>
</dbReference>
<keyword evidence="4" id="KW-1185">Reference proteome</keyword>
<dbReference type="Gene3D" id="2.60.40.10">
    <property type="entry name" value="Immunoglobulins"/>
    <property type="match status" value="1"/>
</dbReference>
<sequence length="567" mass="63339">MTSPTLTAEVWVMSSQIGYDQSDNKVAMVRSDQPDRLSTEATFTLHDDSSDLAHQGQLVAHGERWAAHWWEADFSSVLTPGRYTLHIHDGDEVIAESNPIDIGEQLLWEASYPVIGSDYLKTRSQQARTGVGWRDCGSDLQEFSSHAVCVDGIADVIKLIAHKGPEDQLVFLQDQLIRGCDYMARLQDKAEVEGLGRGVVIHEDRDRDVVTGNIAKAAAVFARVSRLIQTHNPEKSAEYLERAKLAFDWLEDHGPVDPVGEQDFFAAVHGAPKGSAPPDGQWMTRDLVTMTRAAFELCRAGEADYQDRAVAYADLLMQRQVPEDEAEHGYFGHFYTYDHFDSFDGIRFTEKANIHCGAWSKEGRLYNKGGHYPHYLLPLIDMTREWPDHPDAERWKQTLHRFAHGYLLPACRSSPFLILPAGVDREHSLVHFGSWYHGHNNIYAFTASLALELGELFDDPQFREIAVANVQWIAGLNVGKLEGGGEGEGPAAYLPVSMVYGVGQRSRGSWTKIPGSVCNGFSASRQFKIKPITPATDLPIHFDDEAYIAHSLPYLAALARLEAYRSE</sequence>
<dbReference type="EMBL" id="JACHGY010000001">
    <property type="protein sequence ID" value="MBB6430268.1"/>
    <property type="molecule type" value="Genomic_DNA"/>
</dbReference>
<dbReference type="Gene3D" id="1.50.10.10">
    <property type="match status" value="1"/>
</dbReference>
<name>A0A7X0H6N4_9BACT</name>
<dbReference type="InterPro" id="IPR008928">
    <property type="entry name" value="6-hairpin_glycosidase_sf"/>
</dbReference>
<dbReference type="AlphaFoldDB" id="A0A7X0H6N4"/>
<organism evidence="3 4">
    <name type="scientific">Algisphaera agarilytica</name>
    <dbReference type="NCBI Taxonomy" id="1385975"/>
    <lineage>
        <taxon>Bacteria</taxon>
        <taxon>Pseudomonadati</taxon>
        <taxon>Planctomycetota</taxon>
        <taxon>Phycisphaerae</taxon>
        <taxon>Phycisphaerales</taxon>
        <taxon>Phycisphaeraceae</taxon>
        <taxon>Algisphaera</taxon>
    </lineage>
</organism>
<protein>
    <recommendedName>
        <fullName evidence="2">Cellulase Ig-like domain-containing protein</fullName>
    </recommendedName>
</protein>
<dbReference type="GO" id="GO:0008810">
    <property type="term" value="F:cellulase activity"/>
    <property type="evidence" value="ECO:0007669"/>
    <property type="project" value="InterPro"/>
</dbReference>
<dbReference type="SUPFAM" id="SSF81296">
    <property type="entry name" value="E set domains"/>
    <property type="match status" value="1"/>
</dbReference>